<dbReference type="PANTHER" id="PTHR12951">
    <property type="entry name" value="RETINAL PROTEIN 4"/>
    <property type="match status" value="1"/>
</dbReference>
<evidence type="ECO:0000313" key="7">
    <source>
        <dbReference type="Proteomes" id="UP000271098"/>
    </source>
</evidence>
<gene>
    <name evidence="6" type="ORF">GPUH_LOCUS5011</name>
</gene>
<dbReference type="SUPFAM" id="SSF81296">
    <property type="entry name" value="E set domains"/>
    <property type="match status" value="1"/>
</dbReference>
<keyword evidence="7" id="KW-1185">Reference proteome</keyword>
<dbReference type="OrthoDB" id="10248777at2759"/>
<dbReference type="EMBL" id="UYRT01010098">
    <property type="protein sequence ID" value="VDK48596.1"/>
    <property type="molecule type" value="Genomic_DNA"/>
</dbReference>
<protein>
    <submittedName>
        <fullName evidence="8">GMP_PDE_delta domain-containing protein</fullName>
    </submittedName>
</protein>
<dbReference type="AlphaFoldDB" id="A0A183D8G9"/>
<dbReference type="Proteomes" id="UP000271098">
    <property type="component" value="Unassembled WGS sequence"/>
</dbReference>
<evidence type="ECO:0000256" key="3">
    <source>
        <dbReference type="ARBA" id="ARBA00022927"/>
    </source>
</evidence>
<feature type="domain" description="GMP phosphodiesterase delta subunit" evidence="5">
    <location>
        <begin position="76"/>
        <end position="197"/>
    </location>
</feature>
<sequence length="204" mass="23303">MHHHFERRPNGQFPSRGSVILERVMPGPRRCPSSTTADNRIREPLTEAELRSRPVIAPEDVLRLNKITDDYLCEPEANTFGIEFTRFKIRDLDTDQVLFEIAKPAPGEICVTLAPCFIKAVTKAFVSFIEDVKFPHDFHTVLKFSDDELEGEEGAVVSCEETSATRFVRYQFTPAFLLLKRVGATLVIFRIIVRCFPIFIISEK</sequence>
<name>A0A183D8G9_9BILA</name>
<reference evidence="8" key="1">
    <citation type="submission" date="2016-06" db="UniProtKB">
        <authorList>
            <consortium name="WormBaseParasite"/>
        </authorList>
    </citation>
    <scope>IDENTIFICATION</scope>
</reference>
<dbReference type="GO" id="GO:0060271">
    <property type="term" value="P:cilium assembly"/>
    <property type="evidence" value="ECO:0007669"/>
    <property type="project" value="TreeGrafter"/>
</dbReference>
<dbReference type="InterPro" id="IPR051519">
    <property type="entry name" value="PDE6D_unc-119_myristoyl-bd"/>
</dbReference>
<organism evidence="8">
    <name type="scientific">Gongylonema pulchrum</name>
    <dbReference type="NCBI Taxonomy" id="637853"/>
    <lineage>
        <taxon>Eukaryota</taxon>
        <taxon>Metazoa</taxon>
        <taxon>Ecdysozoa</taxon>
        <taxon>Nematoda</taxon>
        <taxon>Chromadorea</taxon>
        <taxon>Rhabditida</taxon>
        <taxon>Spirurina</taxon>
        <taxon>Spiruromorpha</taxon>
        <taxon>Spiruroidea</taxon>
        <taxon>Gongylonematidae</taxon>
        <taxon>Gongylonema</taxon>
    </lineage>
</organism>
<dbReference type="InterPro" id="IPR008015">
    <property type="entry name" value="PDED_dom"/>
</dbReference>
<dbReference type="GO" id="GO:0005929">
    <property type="term" value="C:cilium"/>
    <property type="evidence" value="ECO:0007669"/>
    <property type="project" value="TreeGrafter"/>
</dbReference>
<dbReference type="GO" id="GO:0007399">
    <property type="term" value="P:nervous system development"/>
    <property type="evidence" value="ECO:0007669"/>
    <property type="project" value="TreeGrafter"/>
</dbReference>
<dbReference type="InterPro" id="IPR037036">
    <property type="entry name" value="PDED_dom_sf"/>
</dbReference>
<dbReference type="Gene3D" id="2.70.50.40">
    <property type="entry name" value="GMP phosphodiesterase, delta subunit"/>
    <property type="match status" value="1"/>
</dbReference>
<evidence type="ECO:0000256" key="2">
    <source>
        <dbReference type="ARBA" id="ARBA00022448"/>
    </source>
</evidence>
<keyword evidence="4" id="KW-0446">Lipid-binding</keyword>
<dbReference type="GO" id="GO:0008289">
    <property type="term" value="F:lipid binding"/>
    <property type="evidence" value="ECO:0007669"/>
    <property type="project" value="UniProtKB-KW"/>
</dbReference>
<evidence type="ECO:0000256" key="4">
    <source>
        <dbReference type="ARBA" id="ARBA00023121"/>
    </source>
</evidence>
<keyword evidence="2" id="KW-0813">Transport</keyword>
<dbReference type="Pfam" id="PF05351">
    <property type="entry name" value="GMP_PDE_delta"/>
    <property type="match status" value="1"/>
</dbReference>
<keyword evidence="3" id="KW-0653">Protein transport</keyword>
<evidence type="ECO:0000313" key="6">
    <source>
        <dbReference type="EMBL" id="VDK48596.1"/>
    </source>
</evidence>
<dbReference type="GO" id="GO:0042953">
    <property type="term" value="P:lipoprotein transport"/>
    <property type="evidence" value="ECO:0007669"/>
    <property type="project" value="TreeGrafter"/>
</dbReference>
<dbReference type="PANTHER" id="PTHR12951:SF1">
    <property type="entry name" value="PROTEIN UNC-119 HOMOLOG"/>
    <property type="match status" value="1"/>
</dbReference>
<evidence type="ECO:0000313" key="8">
    <source>
        <dbReference type="WBParaSite" id="GPUH_0000501701-mRNA-1"/>
    </source>
</evidence>
<dbReference type="InterPro" id="IPR014756">
    <property type="entry name" value="Ig_E-set"/>
</dbReference>
<reference evidence="6 7" key="2">
    <citation type="submission" date="2018-11" db="EMBL/GenBank/DDBJ databases">
        <authorList>
            <consortium name="Pathogen Informatics"/>
        </authorList>
    </citation>
    <scope>NUCLEOTIDE SEQUENCE [LARGE SCALE GENOMIC DNA]</scope>
</reference>
<comment type="similarity">
    <text evidence="1">Belongs to the PDE6D/unc-119 family.</text>
</comment>
<evidence type="ECO:0000256" key="1">
    <source>
        <dbReference type="ARBA" id="ARBA00008102"/>
    </source>
</evidence>
<accession>A0A183D8G9</accession>
<dbReference type="WBParaSite" id="GPUH_0000501701-mRNA-1">
    <property type="protein sequence ID" value="GPUH_0000501701-mRNA-1"/>
    <property type="gene ID" value="GPUH_0000501701"/>
</dbReference>
<proteinExistence type="inferred from homology"/>
<evidence type="ECO:0000259" key="5">
    <source>
        <dbReference type="Pfam" id="PF05351"/>
    </source>
</evidence>